<keyword evidence="2" id="KW-1185">Reference proteome</keyword>
<gene>
    <name evidence="1" type="ORF">PTE_03054</name>
</gene>
<accession>W3V5J1</accession>
<name>W3V5J1_9GAMM</name>
<comment type="caution">
    <text evidence="1">The sequence shown here is derived from an EMBL/GenBank/DDBJ whole genome shotgun (WGS) entry which is preliminary data.</text>
</comment>
<protein>
    <submittedName>
        <fullName evidence="1">Uncharacterized protein</fullName>
    </submittedName>
</protein>
<evidence type="ECO:0000313" key="2">
    <source>
        <dbReference type="Proteomes" id="UP000018957"/>
    </source>
</evidence>
<evidence type="ECO:0000313" key="1">
    <source>
        <dbReference type="EMBL" id="ETS31102.1"/>
    </source>
</evidence>
<reference evidence="1 2" key="1">
    <citation type="submission" date="2013-11" db="EMBL/GenBank/DDBJ databases">
        <title>Elucidation of the Photorhabdus temperata genome and generation of transposon mutant library to identify motility mutants.</title>
        <authorList>
            <person name="Hurst S.G.IV."/>
            <person name="Micheals B."/>
            <person name="Abebe-Akele F."/>
            <person name="Rowedder H."/>
            <person name="Bullock H."/>
            <person name="Jackobeck R."/>
            <person name="Janicki E."/>
            <person name="Tisa L.S."/>
        </authorList>
    </citation>
    <scope>NUCLEOTIDE SEQUENCE [LARGE SCALE GENOMIC DNA]</scope>
    <source>
        <strain evidence="1 2">NC19</strain>
    </source>
</reference>
<dbReference type="EMBL" id="AYSJ01000013">
    <property type="protein sequence ID" value="ETS31102.1"/>
    <property type="molecule type" value="Genomic_DNA"/>
</dbReference>
<organism evidence="1 2">
    <name type="scientific">Photorhabdus khanii NC19</name>
    <dbReference type="NCBI Taxonomy" id="1004151"/>
    <lineage>
        <taxon>Bacteria</taxon>
        <taxon>Pseudomonadati</taxon>
        <taxon>Pseudomonadota</taxon>
        <taxon>Gammaproteobacteria</taxon>
        <taxon>Enterobacterales</taxon>
        <taxon>Morganellaceae</taxon>
        <taxon>Photorhabdus</taxon>
    </lineage>
</organism>
<dbReference type="RefSeq" id="WP_036847879.1">
    <property type="nucleotide sequence ID" value="NZ_AYSJ01000013.1"/>
</dbReference>
<sequence length="67" mass="8068">MKVDITLKQEEFDEIINSLVCNEDCYFNMCRDAHSNDINALRNWFEMFFEDHVHDSAVRIDINIKRD</sequence>
<proteinExistence type="predicted"/>
<dbReference type="Proteomes" id="UP000018957">
    <property type="component" value="Unassembled WGS sequence"/>
</dbReference>
<dbReference type="AlphaFoldDB" id="W3V5J1"/>